<gene>
    <name evidence="1" type="ORF">BN53_07920</name>
</gene>
<sequence>MTKDEILALVLDKYQTQPEYLWKKYPSFAVLRHNHNRKWYGLLMDVEKDKLGLAGSGKEDLLNLKLPDDLISILQADSRFLPAYHMNKAHWISLRINEFDSQEIANYLQTSYELTQK</sequence>
<dbReference type="EMBL" id="CAKD01000024">
    <property type="protein sequence ID" value="CCI86005.1"/>
    <property type="molecule type" value="Genomic_DNA"/>
</dbReference>
<dbReference type="PANTHER" id="PTHR35145:SF1">
    <property type="entry name" value="CYTOPLASMIC PROTEIN"/>
    <property type="match status" value="1"/>
</dbReference>
<dbReference type="InterPro" id="IPR058532">
    <property type="entry name" value="YjbR/MT2646/Rv2570-like"/>
</dbReference>
<dbReference type="SUPFAM" id="SSF142906">
    <property type="entry name" value="YjbR-like"/>
    <property type="match status" value="1"/>
</dbReference>
<dbReference type="PANTHER" id="PTHR35145">
    <property type="entry name" value="CYTOPLASMIC PROTEIN-RELATED"/>
    <property type="match status" value="1"/>
</dbReference>
<keyword evidence="2" id="KW-1185">Reference proteome</keyword>
<accession>I7JZ41</accession>
<dbReference type="Pfam" id="PF04237">
    <property type="entry name" value="YjbR"/>
    <property type="match status" value="1"/>
</dbReference>
<dbReference type="PATRIC" id="fig|1423790.3.peg.602"/>
<dbReference type="InterPro" id="IPR038056">
    <property type="entry name" value="YjbR-like_sf"/>
</dbReference>
<dbReference type="OrthoDB" id="9789813at2"/>
<evidence type="ECO:0000313" key="1">
    <source>
        <dbReference type="EMBL" id="CCI86005.1"/>
    </source>
</evidence>
<dbReference type="STRING" id="1423790.BN53_07920"/>
<proteinExistence type="predicted"/>
<evidence type="ECO:0000313" key="2">
    <source>
        <dbReference type="Proteomes" id="UP000009311"/>
    </source>
</evidence>
<dbReference type="Gene3D" id="3.90.1150.30">
    <property type="match status" value="1"/>
</dbReference>
<dbReference type="AlphaFoldDB" id="I7JZ41"/>
<organism evidence="1 2">
    <name type="scientific">Lactobacillus pasteurii DSM 23907 = CRBIP 24.76</name>
    <dbReference type="NCBI Taxonomy" id="1423790"/>
    <lineage>
        <taxon>Bacteria</taxon>
        <taxon>Bacillati</taxon>
        <taxon>Bacillota</taxon>
        <taxon>Bacilli</taxon>
        <taxon>Lactobacillales</taxon>
        <taxon>Lactobacillaceae</taxon>
        <taxon>Lactobacillus</taxon>
    </lineage>
</organism>
<dbReference type="InterPro" id="IPR007351">
    <property type="entry name" value="YjbR"/>
</dbReference>
<dbReference type="eggNOG" id="COG2315">
    <property type="taxonomic scope" value="Bacteria"/>
</dbReference>
<comment type="caution">
    <text evidence="1">The sequence shown here is derived from an EMBL/GenBank/DDBJ whole genome shotgun (WGS) entry which is preliminary data.</text>
</comment>
<dbReference type="RefSeq" id="WP_009560571.1">
    <property type="nucleotide sequence ID" value="NZ_AYZN01000001.1"/>
</dbReference>
<protein>
    <submittedName>
        <fullName evidence="1">MmcQ protein</fullName>
    </submittedName>
</protein>
<name>I7JZ41_9LACO</name>
<reference evidence="1 2" key="1">
    <citation type="submission" date="2012-06" db="EMBL/GenBank/DDBJ databases">
        <title>Draft Genome Sequence of Lactobacillus pasteurii CRBIP 24.76T.</title>
        <authorList>
            <person name="Cousin S."/>
            <person name="Bouchier C."/>
            <person name="Loux V."/>
            <person name="Ma L."/>
            <person name="Creno S."/>
            <person name="Bizet C."/>
            <person name="Clermont D."/>
        </authorList>
    </citation>
    <scope>NUCLEOTIDE SEQUENCE [LARGE SCALE GENOMIC DNA]</scope>
    <source>
        <strain evidence="2">CRBIP 24.76T</strain>
    </source>
</reference>
<dbReference type="Proteomes" id="UP000009311">
    <property type="component" value="Unassembled WGS sequence"/>
</dbReference>